<evidence type="ECO:0000256" key="3">
    <source>
        <dbReference type="ARBA" id="ARBA00004860"/>
    </source>
</evidence>
<keyword evidence="9 13" id="KW-0408">Iron</keyword>
<feature type="transmembrane region" description="Helical" evidence="16">
    <location>
        <begin position="6"/>
        <end position="24"/>
    </location>
</feature>
<dbReference type="InterPro" id="IPR002403">
    <property type="entry name" value="Cyt_P450_E_grp-IV"/>
</dbReference>
<dbReference type="PANTHER" id="PTHR24304:SF4">
    <property type="entry name" value="CYTOCHROME P450"/>
    <property type="match status" value="1"/>
</dbReference>
<keyword evidence="16" id="KW-1133">Transmembrane helix</keyword>
<evidence type="ECO:0000256" key="12">
    <source>
        <dbReference type="ARBA" id="ARBA00023221"/>
    </source>
</evidence>
<dbReference type="Gene3D" id="1.10.630.10">
    <property type="entry name" value="Cytochrome P450"/>
    <property type="match status" value="1"/>
</dbReference>
<reference evidence="17" key="1">
    <citation type="journal article" date="2008" name="Dev. Comp. Immunol.">
        <title>Identification of the up-regulated expression genes in hemocytes of variously colored abalone (Haliotis diversicolor Reeve, 1846) challenged with bacteria.</title>
        <authorList>
            <person name="Wang K.J."/>
            <person name="Ren H.L."/>
            <person name="Xu D.D."/>
            <person name="Cai L."/>
            <person name="Yang M."/>
        </authorList>
    </citation>
    <scope>NUCLEOTIDE SEQUENCE</scope>
</reference>
<dbReference type="GO" id="GO:0005506">
    <property type="term" value="F:iron ion binding"/>
    <property type="evidence" value="ECO:0007669"/>
    <property type="project" value="InterPro"/>
</dbReference>
<proteinExistence type="evidence at transcript level"/>
<dbReference type="PIRSF" id="PIRSF000047">
    <property type="entry name" value="Cytochrome_CYPVIIA1"/>
    <property type="match status" value="1"/>
</dbReference>
<keyword evidence="7 13" id="KW-0256">Endoplasmic reticulum</keyword>
<dbReference type="InterPro" id="IPR036396">
    <property type="entry name" value="Cyt_P450_sf"/>
</dbReference>
<dbReference type="PANTHER" id="PTHR24304">
    <property type="entry name" value="CYTOCHROME P450 FAMILY 7"/>
    <property type="match status" value="1"/>
</dbReference>
<dbReference type="AlphaFoldDB" id="B3SNT0"/>
<evidence type="ECO:0000256" key="7">
    <source>
        <dbReference type="ARBA" id="ARBA00022824"/>
    </source>
</evidence>
<protein>
    <submittedName>
        <fullName evidence="17">Cytochrome P450</fullName>
    </submittedName>
</protein>
<gene>
    <name evidence="17" type="primary">CYP7A1</name>
</gene>
<keyword evidence="10" id="KW-0443">Lipid metabolism</keyword>
<reference evidence="17" key="2">
    <citation type="submission" date="2009-04" db="EMBL/GenBank/DDBJ databases">
        <authorList>
            <person name="Xu D.-D."/>
            <person name="Ren H.-L."/>
            <person name="Wang K.-J."/>
            <person name="Lin Z.-Y."/>
        </authorList>
    </citation>
    <scope>NUCLEOTIDE SEQUENCE</scope>
</reference>
<comment type="pathway">
    <text evidence="3">Lipid metabolism; bile acid biosynthesis.</text>
</comment>
<evidence type="ECO:0000256" key="11">
    <source>
        <dbReference type="ARBA" id="ARBA00023136"/>
    </source>
</evidence>
<dbReference type="GO" id="GO:0006699">
    <property type="term" value="P:bile acid biosynthetic process"/>
    <property type="evidence" value="ECO:0007669"/>
    <property type="project" value="TreeGrafter"/>
</dbReference>
<feature type="binding site" evidence="15">
    <location>
        <position position="111"/>
    </location>
    <ligand>
        <name>substrate</name>
    </ligand>
</feature>
<evidence type="ECO:0000256" key="13">
    <source>
        <dbReference type="PIRNR" id="PIRNR000047"/>
    </source>
</evidence>
<keyword evidence="5 13" id="KW-0349">Heme</keyword>
<feature type="binding site" evidence="15">
    <location>
        <position position="379"/>
    </location>
    <ligand>
        <name>substrate</name>
    </ligand>
</feature>
<keyword evidence="8" id="KW-0560">Oxidoreductase</keyword>
<keyword evidence="16" id="KW-0812">Transmembrane</keyword>
<organism evidence="17">
    <name type="scientific">Haliotis diversicolor</name>
    <name type="common">Abalone</name>
    <name type="synonym">Sulculus diversicolor</name>
    <dbReference type="NCBI Taxonomy" id="36095"/>
    <lineage>
        <taxon>Eukaryota</taxon>
        <taxon>Metazoa</taxon>
        <taxon>Spiralia</taxon>
        <taxon>Lophotrochozoa</taxon>
        <taxon>Mollusca</taxon>
        <taxon>Gastropoda</taxon>
        <taxon>Vetigastropoda</taxon>
        <taxon>Lepetellida</taxon>
        <taxon>Haliotoidea</taxon>
        <taxon>Haliotidae</taxon>
        <taxon>Haliotis</taxon>
    </lineage>
</organism>
<dbReference type="GO" id="GO:0005789">
    <property type="term" value="C:endoplasmic reticulum membrane"/>
    <property type="evidence" value="ECO:0007669"/>
    <property type="project" value="UniProtKB-SubCell"/>
</dbReference>
<evidence type="ECO:0000256" key="10">
    <source>
        <dbReference type="ARBA" id="ARBA00023098"/>
    </source>
</evidence>
<sequence>MAALSIYLAALVVGMTAAYFKFLYRRRREGEPPLVPGNFLLGSGAEFAQHAVKFLHKCKKTYGDIFTIRLLNQHVTIVMDPHSYENMTKERRFDFDPIQRQVNHNVFNFELVDARKMLSEAGKKVNGRHLHGGMKNFSDNLRNAFDKVTNLDVNGNVVKTVGEQWGHDGLRTLTSKTIFAALFYTIFGHGESQGEFEPQMFHKSFDVFHKYFNYMWLGLPAKLFPKATKALQVLCQQPSSEDMLMREGVSEYIKFATGFMKDNAQSEQDIIGHNLVFLHVNYNTFRLAFWCLYKLLENKKAHAALAEEIREFVEDKRALTTGQKVEILMEEFDKLPLLDSFIKETLRITSGVFMVRYIAEDTDFTLESGGTYRCRQGDRVATYPPAIHMDPEIYEDPEEFKYDRFVDAKFYKNGQELKHPIIAFGSLCPGKKYSLLQTKWFLMNLINSFEMELLDGESTIPDVNFYGHEILPPVHDVQVRYRLLENSHELDLVSKRSC</sequence>
<comment type="subcellular location">
    <subcellularLocation>
        <location evidence="2 13">Endoplasmic reticulum membrane</location>
    </subcellularLocation>
</comment>
<dbReference type="InterPro" id="IPR024204">
    <property type="entry name" value="Cyt_P450_CYP7A1-type"/>
</dbReference>
<dbReference type="InterPro" id="IPR001128">
    <property type="entry name" value="Cyt_P450"/>
</dbReference>
<accession>B3SNT0</accession>
<evidence type="ECO:0000256" key="2">
    <source>
        <dbReference type="ARBA" id="ARBA00004586"/>
    </source>
</evidence>
<dbReference type="GO" id="GO:0008395">
    <property type="term" value="F:steroid hydroxylase activity"/>
    <property type="evidence" value="ECO:0007669"/>
    <property type="project" value="TreeGrafter"/>
</dbReference>
<keyword evidence="12" id="KW-0753">Steroid metabolism</keyword>
<comment type="cofactor">
    <cofactor evidence="1 13 14">
        <name>heme</name>
        <dbReference type="ChEBI" id="CHEBI:30413"/>
    </cofactor>
</comment>
<name>B3SNT0_HALDV</name>
<dbReference type="GO" id="GO:0042632">
    <property type="term" value="P:cholesterol homeostasis"/>
    <property type="evidence" value="ECO:0007669"/>
    <property type="project" value="TreeGrafter"/>
</dbReference>
<dbReference type="GO" id="GO:0020037">
    <property type="term" value="F:heme binding"/>
    <property type="evidence" value="ECO:0007669"/>
    <property type="project" value="InterPro"/>
</dbReference>
<evidence type="ECO:0000256" key="4">
    <source>
        <dbReference type="ARBA" id="ARBA00010617"/>
    </source>
</evidence>
<keyword evidence="11 13" id="KW-0472">Membrane</keyword>
<evidence type="ECO:0000313" key="17">
    <source>
        <dbReference type="EMBL" id="ABU86739.2"/>
    </source>
</evidence>
<dbReference type="InterPro" id="IPR050529">
    <property type="entry name" value="CYP450_sterol_14alpha_dmase"/>
</dbReference>
<dbReference type="CDD" id="cd11040">
    <property type="entry name" value="CYP7_CYP8-like"/>
    <property type="match status" value="1"/>
</dbReference>
<dbReference type="SUPFAM" id="SSF48264">
    <property type="entry name" value="Cytochrome P450"/>
    <property type="match status" value="1"/>
</dbReference>
<dbReference type="GO" id="GO:0016705">
    <property type="term" value="F:oxidoreductase activity, acting on paired donors, with incorporation or reduction of molecular oxygen"/>
    <property type="evidence" value="ECO:0007669"/>
    <property type="project" value="InterPro"/>
</dbReference>
<evidence type="ECO:0000256" key="8">
    <source>
        <dbReference type="ARBA" id="ARBA00023002"/>
    </source>
</evidence>
<dbReference type="PRINTS" id="PR00465">
    <property type="entry name" value="EP450IV"/>
</dbReference>
<dbReference type="EMBL" id="EF587282">
    <property type="protein sequence ID" value="ABU86739.2"/>
    <property type="molecule type" value="mRNA"/>
</dbReference>
<dbReference type="Pfam" id="PF00067">
    <property type="entry name" value="p450"/>
    <property type="match status" value="2"/>
</dbReference>
<comment type="similarity">
    <text evidence="4 13">Belongs to the cytochrome P450 family.</text>
</comment>
<keyword evidence="6 13" id="KW-0479">Metal-binding</keyword>
<feature type="binding site" description="axial binding residue" evidence="14">
    <location>
        <position position="428"/>
    </location>
    <ligand>
        <name>heme</name>
        <dbReference type="ChEBI" id="CHEBI:30413"/>
    </ligand>
    <ligandPart>
        <name>Fe</name>
        <dbReference type="ChEBI" id="CHEBI:18248"/>
    </ligandPart>
</feature>
<evidence type="ECO:0000256" key="9">
    <source>
        <dbReference type="ARBA" id="ARBA00023004"/>
    </source>
</evidence>
<feature type="binding site" evidence="15">
    <location>
        <position position="283"/>
    </location>
    <ligand>
        <name>substrate</name>
    </ligand>
</feature>
<evidence type="ECO:0000256" key="15">
    <source>
        <dbReference type="PIRSR" id="PIRSR000047-2"/>
    </source>
</evidence>
<evidence type="ECO:0000256" key="6">
    <source>
        <dbReference type="ARBA" id="ARBA00022723"/>
    </source>
</evidence>
<evidence type="ECO:0000256" key="16">
    <source>
        <dbReference type="SAM" id="Phobius"/>
    </source>
</evidence>
<evidence type="ECO:0000256" key="14">
    <source>
        <dbReference type="PIRSR" id="PIRSR000047-1"/>
    </source>
</evidence>
<evidence type="ECO:0000256" key="1">
    <source>
        <dbReference type="ARBA" id="ARBA00001971"/>
    </source>
</evidence>
<evidence type="ECO:0000256" key="5">
    <source>
        <dbReference type="ARBA" id="ARBA00022617"/>
    </source>
</evidence>